<keyword evidence="8" id="KW-1185">Reference proteome</keyword>
<dbReference type="eggNOG" id="COG0791">
    <property type="taxonomic scope" value="Bacteria"/>
</dbReference>
<dbReference type="PROSITE" id="PS51781">
    <property type="entry name" value="SH3B"/>
    <property type="match status" value="2"/>
</dbReference>
<dbReference type="InterPro" id="IPR003646">
    <property type="entry name" value="SH3-like_bac-type"/>
</dbReference>
<evidence type="ECO:0000256" key="2">
    <source>
        <dbReference type="ARBA" id="ARBA00022670"/>
    </source>
</evidence>
<keyword evidence="4" id="KW-0788">Thiol protease</keyword>
<dbReference type="PROSITE" id="PS51935">
    <property type="entry name" value="NLPC_P60"/>
    <property type="match status" value="1"/>
</dbReference>
<accession>A0A097AQH5</accession>
<dbReference type="InterPro" id="IPR051202">
    <property type="entry name" value="Peptidase_C40"/>
</dbReference>
<name>A0A097AQH5_THEKI</name>
<dbReference type="AlphaFoldDB" id="A0A097AQH5"/>
<dbReference type="InterPro" id="IPR038765">
    <property type="entry name" value="Papain-like_cys_pep_sf"/>
</dbReference>
<evidence type="ECO:0000313" key="7">
    <source>
        <dbReference type="EMBL" id="AIS52081.1"/>
    </source>
</evidence>
<dbReference type="Pfam" id="PF00877">
    <property type="entry name" value="NLPC_P60"/>
    <property type="match status" value="1"/>
</dbReference>
<dbReference type="KEGG" id="tki:TKV_c09020"/>
<dbReference type="Pfam" id="PF08239">
    <property type="entry name" value="SH3_3"/>
    <property type="match status" value="2"/>
</dbReference>
<dbReference type="EMBL" id="CP009170">
    <property type="protein sequence ID" value="AIS52081.1"/>
    <property type="molecule type" value="Genomic_DNA"/>
</dbReference>
<dbReference type="InterPro" id="IPR000064">
    <property type="entry name" value="NLP_P60_dom"/>
</dbReference>
<dbReference type="eggNOG" id="COG3103">
    <property type="taxonomic scope" value="Bacteria"/>
</dbReference>
<comment type="similarity">
    <text evidence="1">Belongs to the peptidase C40 family.</text>
</comment>
<dbReference type="GO" id="GO:0008234">
    <property type="term" value="F:cysteine-type peptidase activity"/>
    <property type="evidence" value="ECO:0007669"/>
    <property type="project" value="UniProtKB-KW"/>
</dbReference>
<dbReference type="PANTHER" id="PTHR47053">
    <property type="entry name" value="MUREIN DD-ENDOPEPTIDASE MEPH-RELATED"/>
    <property type="match status" value="1"/>
</dbReference>
<gene>
    <name evidence="7" type="primary">pgdS</name>
    <name evidence="7" type="ORF">TKV_c09020</name>
</gene>
<keyword evidence="3 7" id="KW-0378">Hydrolase</keyword>
<dbReference type="STRING" id="2325.TKV_c09020"/>
<keyword evidence="2" id="KW-0645">Protease</keyword>
<dbReference type="Gene3D" id="2.30.30.40">
    <property type="entry name" value="SH3 Domains"/>
    <property type="match status" value="2"/>
</dbReference>
<organism evidence="7 8">
    <name type="scientific">Thermoanaerobacter kivui</name>
    <name type="common">Acetogenium kivui</name>
    <dbReference type="NCBI Taxonomy" id="2325"/>
    <lineage>
        <taxon>Bacteria</taxon>
        <taxon>Bacillati</taxon>
        <taxon>Bacillota</taxon>
        <taxon>Clostridia</taxon>
        <taxon>Thermoanaerobacterales</taxon>
        <taxon>Thermoanaerobacteraceae</taxon>
        <taxon>Thermoanaerobacter</taxon>
    </lineage>
</organism>
<dbReference type="SUPFAM" id="SSF54001">
    <property type="entry name" value="Cysteine proteinases"/>
    <property type="match status" value="1"/>
</dbReference>
<dbReference type="SUPFAM" id="SSF50044">
    <property type="entry name" value="SH3-domain"/>
    <property type="match status" value="2"/>
</dbReference>
<dbReference type="HOGENOM" id="CLU_016043_13_4_9"/>
<dbReference type="InterPro" id="IPR036028">
    <property type="entry name" value="SH3-like_dom_sf"/>
</dbReference>
<feature type="domain" description="SH3b" evidence="5">
    <location>
        <begin position="109"/>
        <end position="172"/>
    </location>
</feature>
<dbReference type="EC" id="3.4.19.-" evidence="7"/>
<evidence type="ECO:0000259" key="5">
    <source>
        <dbReference type="PROSITE" id="PS51781"/>
    </source>
</evidence>
<protein>
    <submittedName>
        <fullName evidence="7">Gamma-DL-glutamyl hydrolase PgdS</fullName>
        <ecNumber evidence="7">3.4.19.-</ecNumber>
    </submittedName>
</protein>
<reference evidence="8" key="1">
    <citation type="journal article" date="2015" name="Genome Announc.">
        <title>Whole-Genome Sequences of 80 Environmental and Clinical Isolates of Burkholderia pseudomallei.</title>
        <authorList>
            <person name="Johnson S.L."/>
            <person name="Baker A.L."/>
            <person name="Chain P.S."/>
            <person name="Currie B.J."/>
            <person name="Daligault H.E."/>
            <person name="Davenport K.W."/>
            <person name="Davis C.B."/>
            <person name="Inglis T.J."/>
            <person name="Kaestli M."/>
            <person name="Koren S."/>
            <person name="Mayo M."/>
            <person name="Merritt A.J."/>
            <person name="Price E.P."/>
            <person name="Sarovich D.S."/>
            <person name="Warner J."/>
            <person name="Rosovitz M.J."/>
        </authorList>
    </citation>
    <scope>NUCLEOTIDE SEQUENCE [LARGE SCALE GENOMIC DNA]</scope>
    <source>
        <strain evidence="8">DSM 2030</strain>
    </source>
</reference>
<evidence type="ECO:0000313" key="8">
    <source>
        <dbReference type="Proteomes" id="UP000029669"/>
    </source>
</evidence>
<feature type="domain" description="NlpC/P60" evidence="6">
    <location>
        <begin position="183"/>
        <end position="306"/>
    </location>
</feature>
<dbReference type="GO" id="GO:0006508">
    <property type="term" value="P:proteolysis"/>
    <property type="evidence" value="ECO:0007669"/>
    <property type="project" value="UniProtKB-KW"/>
</dbReference>
<proteinExistence type="inferred from homology"/>
<feature type="domain" description="SH3b" evidence="5">
    <location>
        <begin position="33"/>
        <end position="96"/>
    </location>
</feature>
<dbReference type="OrthoDB" id="9808890at2"/>
<dbReference type="Gene3D" id="3.90.1720.10">
    <property type="entry name" value="endopeptidase domain like (from Nostoc punctiforme)"/>
    <property type="match status" value="1"/>
</dbReference>
<sequence length="307" mass="33479">MDQRIGKMIFGISVFGATLIGSSFLNPAFAEGLGVGKITGNYVNVRTQGSLSGSVIARLNWNDTVTVLDKENGWYKIKLSDGREGWVFGEYLSVRNSSNVSRGDSEKAASVGIVTGSYVNVRSEGSLSGSIITQLNKNTTVNVLDKQNGWYKIKLSDGREGWVFGEYLSVRSSSNTSRGEVDRSLVDKLIDFAKSFVGTPYVYGGATPKGFDCSGFVQYVFKNYGFDLPRTANEQATVGEKVSYDSLVRGDLVFFTTLGSSVINHVGIYIGNGEFINSSSGRGKVIISPLDEGYYKEHYVTARRIIK</sequence>
<evidence type="ECO:0000256" key="4">
    <source>
        <dbReference type="ARBA" id="ARBA00022807"/>
    </source>
</evidence>
<dbReference type="Proteomes" id="UP000029669">
    <property type="component" value="Chromosome"/>
</dbReference>
<dbReference type="RefSeq" id="WP_049684889.1">
    <property type="nucleotide sequence ID" value="NZ_CP009170.1"/>
</dbReference>
<evidence type="ECO:0000256" key="3">
    <source>
        <dbReference type="ARBA" id="ARBA00022801"/>
    </source>
</evidence>
<dbReference type="PANTHER" id="PTHR47053:SF1">
    <property type="entry name" value="MUREIN DD-ENDOPEPTIDASE MEPH-RELATED"/>
    <property type="match status" value="1"/>
</dbReference>
<dbReference type="SMART" id="SM00287">
    <property type="entry name" value="SH3b"/>
    <property type="match status" value="2"/>
</dbReference>
<evidence type="ECO:0000259" key="6">
    <source>
        <dbReference type="PROSITE" id="PS51935"/>
    </source>
</evidence>
<evidence type="ECO:0000256" key="1">
    <source>
        <dbReference type="ARBA" id="ARBA00007074"/>
    </source>
</evidence>